<dbReference type="EMBL" id="MU003514">
    <property type="protein sequence ID" value="KAF2468724.1"/>
    <property type="molecule type" value="Genomic_DNA"/>
</dbReference>
<reference evidence="1" key="1">
    <citation type="journal article" date="2020" name="Stud. Mycol.">
        <title>101 Dothideomycetes genomes: a test case for predicting lifestyles and emergence of pathogens.</title>
        <authorList>
            <person name="Haridas S."/>
            <person name="Albert R."/>
            <person name="Binder M."/>
            <person name="Bloem J."/>
            <person name="Labutti K."/>
            <person name="Salamov A."/>
            <person name="Andreopoulos B."/>
            <person name="Baker S."/>
            <person name="Barry K."/>
            <person name="Bills G."/>
            <person name="Bluhm B."/>
            <person name="Cannon C."/>
            <person name="Castanera R."/>
            <person name="Culley D."/>
            <person name="Daum C."/>
            <person name="Ezra D."/>
            <person name="Gonzalez J."/>
            <person name="Henrissat B."/>
            <person name="Kuo A."/>
            <person name="Liang C."/>
            <person name="Lipzen A."/>
            <person name="Lutzoni F."/>
            <person name="Magnuson J."/>
            <person name="Mondo S."/>
            <person name="Nolan M."/>
            <person name="Ohm R."/>
            <person name="Pangilinan J."/>
            <person name="Park H.-J."/>
            <person name="Ramirez L."/>
            <person name="Alfaro M."/>
            <person name="Sun H."/>
            <person name="Tritt A."/>
            <person name="Yoshinaga Y."/>
            <person name="Zwiers L.-H."/>
            <person name="Turgeon B."/>
            <person name="Goodwin S."/>
            <person name="Spatafora J."/>
            <person name="Crous P."/>
            <person name="Grigoriev I."/>
        </authorList>
    </citation>
    <scope>NUCLEOTIDE SEQUENCE</scope>
    <source>
        <strain evidence="1">ATCC 200398</strain>
    </source>
</reference>
<proteinExistence type="predicted"/>
<gene>
    <name evidence="1" type="ORF">BDR25DRAFT_357090</name>
</gene>
<evidence type="ECO:0000313" key="2">
    <source>
        <dbReference type="Proteomes" id="UP000799755"/>
    </source>
</evidence>
<keyword evidence="2" id="KW-1185">Reference proteome</keyword>
<name>A0ACB6QNX4_9PLEO</name>
<accession>A0ACB6QNX4</accession>
<evidence type="ECO:0000313" key="1">
    <source>
        <dbReference type="EMBL" id="KAF2468724.1"/>
    </source>
</evidence>
<sequence length="378" mass="41723">MFGKESVIKGSLAEMVRIGCKGNSGRRCIGMGSTSSVIRGTRMVTNIFWIFGSVVYSTLSYLSKSPLDIESRALGIHAGSTPSNHFSPQQQYKTTTLFSPIPLGNVSFITAATLDSLGGRNIAPGKQFLSFQHEIFLRLHMYGKTYSPLSTADFGLTLGFDYLNPDRTYDKIPSHGRCGVDECVRISKSPQLLTCRKFILHAVCNPNTSLRYTLNSRLQHTTANIGVPRNLSRLLSANQTQTQVQRDNKELNTMENLTRMEVNSQPDTMGLAAITREGGVDGHLERGGRAYENDAHLPRYSIRYLCLLTPVLWKPIASSHTPGLATISVGFMIAQAVGRPYETAQVLNTISIPLDACFVDRCSRHYQKTTPLPSRVSI</sequence>
<comment type="caution">
    <text evidence="1">The sequence shown here is derived from an EMBL/GenBank/DDBJ whole genome shotgun (WGS) entry which is preliminary data.</text>
</comment>
<protein>
    <submittedName>
        <fullName evidence="1">Uncharacterized protein</fullName>
    </submittedName>
</protein>
<organism evidence="1 2">
    <name type="scientific">Lindgomyces ingoldianus</name>
    <dbReference type="NCBI Taxonomy" id="673940"/>
    <lineage>
        <taxon>Eukaryota</taxon>
        <taxon>Fungi</taxon>
        <taxon>Dikarya</taxon>
        <taxon>Ascomycota</taxon>
        <taxon>Pezizomycotina</taxon>
        <taxon>Dothideomycetes</taxon>
        <taxon>Pleosporomycetidae</taxon>
        <taxon>Pleosporales</taxon>
        <taxon>Lindgomycetaceae</taxon>
        <taxon>Lindgomyces</taxon>
    </lineage>
</organism>
<dbReference type="Proteomes" id="UP000799755">
    <property type="component" value="Unassembled WGS sequence"/>
</dbReference>